<organism evidence="9 10">
    <name type="scientific">Methanocella arvoryzae (strain DSM 22066 / NBRC 105507 / MRE50)</name>
    <dbReference type="NCBI Taxonomy" id="351160"/>
    <lineage>
        <taxon>Archaea</taxon>
        <taxon>Methanobacteriati</taxon>
        <taxon>Methanobacteriota</taxon>
        <taxon>Stenosarchaea group</taxon>
        <taxon>Methanomicrobia</taxon>
        <taxon>Methanocellales</taxon>
        <taxon>Methanocellaceae</taxon>
        <taxon>Methanocella</taxon>
    </lineage>
</organism>
<evidence type="ECO:0000256" key="4">
    <source>
        <dbReference type="ARBA" id="ARBA00022596"/>
    </source>
</evidence>
<dbReference type="InterPro" id="IPR050867">
    <property type="entry name" value="NiFe/NiFeSe_hydrgnase_LSU"/>
</dbReference>
<dbReference type="PATRIC" id="fig|351160.9.peg.2006"/>
<dbReference type="Pfam" id="PF00374">
    <property type="entry name" value="NiFeSe_Hases"/>
    <property type="match status" value="2"/>
</dbReference>
<dbReference type="PANTHER" id="PTHR42958">
    <property type="entry name" value="HYDROGENASE-2 LARGE CHAIN"/>
    <property type="match status" value="1"/>
</dbReference>
<dbReference type="AlphaFoldDB" id="Q0W5V6"/>
<dbReference type="InterPro" id="IPR029014">
    <property type="entry name" value="NiFe-Hase_large"/>
</dbReference>
<dbReference type="GO" id="GO:0008901">
    <property type="term" value="F:ferredoxin hydrogenase activity"/>
    <property type="evidence" value="ECO:0007669"/>
    <property type="project" value="InterPro"/>
</dbReference>
<dbReference type="EMBL" id="AM114193">
    <property type="protein sequence ID" value="CAJ36237.1"/>
    <property type="molecule type" value="Genomic_DNA"/>
</dbReference>
<comment type="similarity">
    <text evidence="3 8">Belongs to the [NiFe]/[NiFeSe] hydrogenase large subunit family.</text>
</comment>
<feature type="binding site" evidence="7">
    <location>
        <position position="44"/>
    </location>
    <ligand>
        <name>Ni(2+)</name>
        <dbReference type="ChEBI" id="CHEBI:49786"/>
    </ligand>
</feature>
<gene>
    <name evidence="9" type="primary">vhtA</name>
    <name evidence="9" type="ORF">RCIX882</name>
</gene>
<dbReference type="InterPro" id="IPR001501">
    <property type="entry name" value="Ni-dep_hyd_lsu"/>
</dbReference>
<feature type="binding site" evidence="7">
    <location>
        <position position="563"/>
    </location>
    <ligand>
        <name>Ni(2+)</name>
        <dbReference type="ChEBI" id="CHEBI:49786"/>
    </ligand>
</feature>
<dbReference type="Proteomes" id="UP000000663">
    <property type="component" value="Chromosome"/>
</dbReference>
<dbReference type="PROSITE" id="PS00508">
    <property type="entry name" value="NI_HGENASE_L_2"/>
    <property type="match status" value="1"/>
</dbReference>
<evidence type="ECO:0000256" key="3">
    <source>
        <dbReference type="ARBA" id="ARBA00009292"/>
    </source>
</evidence>
<proteinExistence type="inferred from homology"/>
<keyword evidence="7" id="KW-0408">Iron</keyword>
<keyword evidence="10" id="KW-1185">Reference proteome</keyword>
<feature type="binding site" evidence="7">
    <location>
        <position position="22"/>
    </location>
    <ligand>
        <name>Mg(2+)</name>
        <dbReference type="ChEBI" id="CHEBI:18420"/>
    </ligand>
</feature>
<dbReference type="EC" id="1.12.2.-" evidence="9"/>
<dbReference type="GO" id="GO:0016151">
    <property type="term" value="F:nickel cation binding"/>
    <property type="evidence" value="ECO:0007669"/>
    <property type="project" value="InterPro"/>
</dbReference>
<comment type="cofactor">
    <cofactor evidence="1 7">
        <name>Ni(2+)</name>
        <dbReference type="ChEBI" id="CHEBI:49786"/>
    </cofactor>
</comment>
<feature type="binding site" evidence="7">
    <location>
        <position position="41"/>
    </location>
    <ligand>
        <name>Ni(2+)</name>
        <dbReference type="ChEBI" id="CHEBI:49786"/>
    </ligand>
</feature>
<name>Q0W5V6_METAR</name>
<evidence type="ECO:0000313" key="10">
    <source>
        <dbReference type="Proteomes" id="UP000000663"/>
    </source>
</evidence>
<reference evidence="9 10" key="1">
    <citation type="journal article" date="2006" name="Science">
        <title>Genome of rice cluster I archaea -- the key methane producers in the rice rhizosphere.</title>
        <authorList>
            <person name="Erkel C."/>
            <person name="Kube M."/>
            <person name="Reinhardt R."/>
            <person name="Liesack W."/>
        </authorList>
    </citation>
    <scope>NUCLEOTIDE SEQUENCE [LARGE SCALE GENOMIC DNA]</scope>
    <source>
        <strain evidence="10">DSM 22066 / NBRC 105507 / MRE50</strain>
    </source>
</reference>
<keyword evidence="7" id="KW-0460">Magnesium</keyword>
<dbReference type="InterPro" id="IPR018194">
    <property type="entry name" value="Ni-dep_hyd_lsu_Ni_BS"/>
</dbReference>
<dbReference type="PANTHER" id="PTHR42958:SF4">
    <property type="entry name" value="HYDROGENASE EXPRESSION_FORMATION PROTEIN HUPK"/>
    <property type="match status" value="1"/>
</dbReference>
<evidence type="ECO:0000256" key="7">
    <source>
        <dbReference type="PIRSR" id="PIRSR601501-1"/>
    </source>
</evidence>
<dbReference type="STRING" id="351160.RCIX882"/>
<comment type="subcellular location">
    <subcellularLocation>
        <location evidence="2">Cell envelope</location>
    </subcellularLocation>
</comment>
<dbReference type="KEGG" id="rci:RCIX882"/>
<dbReference type="Gene3D" id="1.10.645.10">
    <property type="entry name" value="Cytochrome-c3 Hydrogenase, chain B"/>
    <property type="match status" value="1"/>
</dbReference>
<keyword evidence="5 7" id="KW-0479">Metal-binding</keyword>
<feature type="binding site" evidence="7">
    <location>
        <position position="44"/>
    </location>
    <ligand>
        <name>Fe cation</name>
        <dbReference type="ChEBI" id="CHEBI:24875"/>
    </ligand>
</feature>
<feature type="binding site" evidence="7">
    <location>
        <position position="508"/>
    </location>
    <ligand>
        <name>Mg(2+)</name>
        <dbReference type="ChEBI" id="CHEBI:18420"/>
    </ligand>
</feature>
<sequence length="574" mass="62669">MEMKDGSVVDARCSGTTYRGFEQMMIGRDPMDAVYFTQRVCGMCSTPHATAAAGAVESLAGATGQIPKDALLVRNILNGLAWLRSHVENLYLSFLPDLADPIYGDLLRYSDVGTALTGELAGRFNVPGYASTGHTAPGSAYTDAIRFVKLTGEAEAILGGRSPHSPVIVPGGVTVRPSASDLMKLKGCYASIVDFLERRLTYPLSLDEWLENTHSTQANPDFILNRIKSLPTGDLSMEKGWNDMQLFSVFCSRMMSYDFLSMPIYVELDTLGGYPLYDQLIGFLNYGGFYRVRDRAGNFTDGYSPVDGEEGTFEIPSGFTPGSMPNLFDSPGKADPAMVAEQVSGSFFSYSGGETALKPEAGETSPSPRAADIDYSGHKYSFVKAPRYGNVPCETGPLARMINSREPYIMNIMQMMHFSNPVFSSGKSYNRTSVYTRVLSRMQECLITAQLLGRWIDDLEVHSDPRKYCVPVTPGRGEAGACMIEAPRGALGHWMRLDEDGRIAGYQIISPTTWNASPRDAETKFGPIELSLIGAKTTPRGNIPGSEVNPISLYHIIRSFDPCVSCAVHTIRTG</sequence>
<accession>Q0W5V6</accession>
<evidence type="ECO:0000256" key="2">
    <source>
        <dbReference type="ARBA" id="ARBA00004196"/>
    </source>
</evidence>
<evidence type="ECO:0000313" key="9">
    <source>
        <dbReference type="EMBL" id="CAJ36237.1"/>
    </source>
</evidence>
<dbReference type="eggNOG" id="arCOG01550">
    <property type="taxonomic scope" value="Archaea"/>
</dbReference>
<dbReference type="SUPFAM" id="SSF56762">
    <property type="entry name" value="HydB/Nqo4-like"/>
    <property type="match status" value="1"/>
</dbReference>
<protein>
    <submittedName>
        <fullName evidence="9">F420-nonreducing hydrogenase (Membrane-bound),large subunit</fullName>
        <ecNumber evidence="9">1.12.2.-</ecNumber>
    </submittedName>
</protein>
<evidence type="ECO:0000256" key="6">
    <source>
        <dbReference type="ARBA" id="ARBA00023002"/>
    </source>
</evidence>
<feature type="binding site" evidence="7">
    <location>
        <position position="566"/>
    </location>
    <ligand>
        <name>Fe cation</name>
        <dbReference type="ChEBI" id="CHEBI:24875"/>
    </ligand>
</feature>
<keyword evidence="6 8" id="KW-0560">Oxidoreductase</keyword>
<keyword evidence="4 7" id="KW-0533">Nickel</keyword>
<dbReference type="PROSITE" id="PS00507">
    <property type="entry name" value="NI_HGENASE_L_1"/>
    <property type="match status" value="1"/>
</dbReference>
<evidence type="ECO:0000256" key="8">
    <source>
        <dbReference type="RuleBase" id="RU003896"/>
    </source>
</evidence>
<comment type="cofactor">
    <cofactor evidence="7">
        <name>Fe cation</name>
        <dbReference type="ChEBI" id="CHEBI:24875"/>
    </cofactor>
</comment>
<evidence type="ECO:0000256" key="5">
    <source>
        <dbReference type="ARBA" id="ARBA00022723"/>
    </source>
</evidence>
<evidence type="ECO:0000256" key="1">
    <source>
        <dbReference type="ARBA" id="ARBA00001967"/>
    </source>
</evidence>
<feature type="binding site" evidence="7">
    <location>
        <position position="569"/>
    </location>
    <ligand>
        <name>Mg(2+)</name>
        <dbReference type="ChEBI" id="CHEBI:18420"/>
    </ligand>
</feature>